<gene>
    <name evidence="5" type="ORF">G7043_15400</name>
</gene>
<dbReference type="Gene3D" id="2.60.40.760">
    <property type="entry name" value="Expansin, cellulose-binding-like domain"/>
    <property type="match status" value="1"/>
</dbReference>
<dbReference type="InterPro" id="IPR051477">
    <property type="entry name" value="Expansin_CellWall"/>
</dbReference>
<proteinExistence type="predicted"/>
<feature type="domain" description="RlpA-like protein double-psi beta-barrel" evidence="4">
    <location>
        <begin position="122"/>
        <end position="174"/>
    </location>
</feature>
<accession>A0A7C9VR68</accession>
<evidence type="ECO:0000313" key="5">
    <source>
        <dbReference type="EMBL" id="NGY60315.1"/>
    </source>
</evidence>
<dbReference type="SUPFAM" id="SSF49590">
    <property type="entry name" value="PHL pollen allergen"/>
    <property type="match status" value="1"/>
</dbReference>
<dbReference type="CDD" id="cd22272">
    <property type="entry name" value="DPBB_EXLX1-like"/>
    <property type="match status" value="1"/>
</dbReference>
<protein>
    <recommendedName>
        <fullName evidence="4">RlpA-like protein double-psi beta-barrel domain-containing protein</fullName>
    </recommendedName>
</protein>
<dbReference type="InterPro" id="IPR049818">
    <property type="entry name" value="Expansin_EXLX1-like"/>
</dbReference>
<dbReference type="EMBL" id="JAAMPJ010000003">
    <property type="protein sequence ID" value="NGY60315.1"/>
    <property type="molecule type" value="Genomic_DNA"/>
</dbReference>
<feature type="compositionally biased region" description="Low complexity" evidence="2">
    <location>
        <begin position="50"/>
        <end position="69"/>
    </location>
</feature>
<keyword evidence="1 3" id="KW-0732">Signal</keyword>
<reference evidence="5 6" key="1">
    <citation type="submission" date="2020-03" db="EMBL/GenBank/DDBJ databases">
        <title>Isolation and identification of active actinomycetes.</title>
        <authorList>
            <person name="Sun X."/>
        </authorList>
    </citation>
    <scope>NUCLEOTIDE SEQUENCE [LARGE SCALE GENOMIC DNA]</scope>
    <source>
        <strain evidence="5 6">NEAU-D13</strain>
    </source>
</reference>
<keyword evidence="6" id="KW-1185">Reference proteome</keyword>
<dbReference type="PANTHER" id="PTHR31836">
    <property type="match status" value="1"/>
</dbReference>
<dbReference type="Proteomes" id="UP000481360">
    <property type="component" value="Unassembled WGS sequence"/>
</dbReference>
<dbReference type="NCBIfam" id="NF041144">
    <property type="entry name" value="expansin_EXLX1"/>
    <property type="match status" value="1"/>
</dbReference>
<feature type="region of interest" description="Disordered" evidence="2">
    <location>
        <begin position="35"/>
        <end position="69"/>
    </location>
</feature>
<evidence type="ECO:0000256" key="1">
    <source>
        <dbReference type="ARBA" id="ARBA00022729"/>
    </source>
</evidence>
<dbReference type="InterPro" id="IPR009009">
    <property type="entry name" value="RlpA-like_DPBB"/>
</dbReference>
<evidence type="ECO:0000256" key="2">
    <source>
        <dbReference type="SAM" id="MobiDB-lite"/>
    </source>
</evidence>
<dbReference type="Pfam" id="PF03330">
    <property type="entry name" value="DPBB_1"/>
    <property type="match status" value="1"/>
</dbReference>
<feature type="signal peptide" evidence="3">
    <location>
        <begin position="1"/>
        <end position="19"/>
    </location>
</feature>
<dbReference type="InterPro" id="IPR036749">
    <property type="entry name" value="Expansin_CBD_sf"/>
</dbReference>
<comment type="caution">
    <text evidence="5">The sequence shown here is derived from an EMBL/GenBank/DDBJ whole genome shotgun (WGS) entry which is preliminary data.</text>
</comment>
<dbReference type="PANTHER" id="PTHR31836:SF21">
    <property type="entry name" value="EXPANSIN-LIKE PROTEIN 7"/>
    <property type="match status" value="1"/>
</dbReference>
<evidence type="ECO:0000313" key="6">
    <source>
        <dbReference type="Proteomes" id="UP000481360"/>
    </source>
</evidence>
<dbReference type="SUPFAM" id="SSF50685">
    <property type="entry name" value="Barwin-like endoglucanases"/>
    <property type="match status" value="1"/>
</dbReference>
<evidence type="ECO:0000259" key="4">
    <source>
        <dbReference type="Pfam" id="PF03330"/>
    </source>
</evidence>
<dbReference type="InterPro" id="IPR036908">
    <property type="entry name" value="RlpA-like_sf"/>
</dbReference>
<name>A0A7C9VR68_9PSEU</name>
<evidence type="ECO:0000256" key="3">
    <source>
        <dbReference type="SAM" id="SignalP"/>
    </source>
</evidence>
<sequence>MVVAASALAIAGVALRGNADVTGRAVAAAIATTTTTSTTTTTATPPPSSTPQSTPSAPPTSAEQPVAAAAGAPLAGKIKPGVTRNAPATFYTSDGGGACSYDPGPDPLTVAMNWSDYEDSKACGAYVLVRANGKSITVRVTNLCPAPCRVGQLDLSREAFARLADPQQGEIPVTWTLVSPPLQKKISVRYKTGSSQYWCGIQVIDHRNPVARLEVQAGGQWKELRRMEYNYFLSENGAGCGGALAVTDIYGERLVVNALQVLPDVAQPTSLQFAAR</sequence>
<organism evidence="5 6">
    <name type="scientific">Lentzea alba</name>
    <dbReference type="NCBI Taxonomy" id="2714351"/>
    <lineage>
        <taxon>Bacteria</taxon>
        <taxon>Bacillati</taxon>
        <taxon>Actinomycetota</taxon>
        <taxon>Actinomycetes</taxon>
        <taxon>Pseudonocardiales</taxon>
        <taxon>Pseudonocardiaceae</taxon>
        <taxon>Lentzea</taxon>
    </lineage>
</organism>
<dbReference type="AlphaFoldDB" id="A0A7C9VR68"/>
<feature type="chain" id="PRO_5028909243" description="RlpA-like protein double-psi beta-barrel domain-containing protein" evidence="3">
    <location>
        <begin position="20"/>
        <end position="276"/>
    </location>
</feature>
<dbReference type="Gene3D" id="2.40.40.10">
    <property type="entry name" value="RlpA-like domain"/>
    <property type="match status" value="1"/>
</dbReference>